<name>A0A803QNL4_CANSA</name>
<dbReference type="AlphaFoldDB" id="A0A803QNL4"/>
<accession>A0A803QNL4</accession>
<keyword evidence="2" id="KW-1185">Reference proteome</keyword>
<dbReference type="InterPro" id="IPR009305">
    <property type="entry name" value="Mpo1-like"/>
</dbReference>
<organism evidence="1 2">
    <name type="scientific">Cannabis sativa</name>
    <name type="common">Hemp</name>
    <name type="synonym">Marijuana</name>
    <dbReference type="NCBI Taxonomy" id="3483"/>
    <lineage>
        <taxon>Eukaryota</taxon>
        <taxon>Viridiplantae</taxon>
        <taxon>Streptophyta</taxon>
        <taxon>Embryophyta</taxon>
        <taxon>Tracheophyta</taxon>
        <taxon>Spermatophyta</taxon>
        <taxon>Magnoliopsida</taxon>
        <taxon>eudicotyledons</taxon>
        <taxon>Gunneridae</taxon>
        <taxon>Pentapetalae</taxon>
        <taxon>rosids</taxon>
        <taxon>fabids</taxon>
        <taxon>Rosales</taxon>
        <taxon>Cannabaceae</taxon>
        <taxon>Cannabis</taxon>
    </lineage>
</organism>
<gene>
    <name evidence="1" type="primary">LOC133030151</name>
</gene>
<dbReference type="PANTHER" id="PTHR28026:SF9">
    <property type="entry name" value="2-HYDROXY-PALMITIC ACID DIOXYGENASE MPO1"/>
    <property type="match status" value="1"/>
</dbReference>
<reference evidence="1" key="1">
    <citation type="submission" date="2021-03" db="UniProtKB">
        <authorList>
            <consortium name="EnsemblPlants"/>
        </authorList>
    </citation>
    <scope>IDENTIFICATION</scope>
</reference>
<dbReference type="PANTHER" id="PTHR28026">
    <property type="entry name" value="DUF962 DOMAIN PROTEIN (AFU_ORTHOLOGUE AFUA_8G05310)"/>
    <property type="match status" value="1"/>
</dbReference>
<protein>
    <submittedName>
        <fullName evidence="1">Uncharacterized protein</fullName>
    </submittedName>
</protein>
<dbReference type="EMBL" id="UZAU01000797">
    <property type="status" value="NOT_ANNOTATED_CDS"/>
    <property type="molecule type" value="Genomic_DNA"/>
</dbReference>
<dbReference type="GO" id="GO:0005783">
    <property type="term" value="C:endoplasmic reticulum"/>
    <property type="evidence" value="ECO:0007669"/>
    <property type="project" value="TreeGrafter"/>
</dbReference>
<dbReference type="GO" id="GO:0046521">
    <property type="term" value="P:sphingoid catabolic process"/>
    <property type="evidence" value="ECO:0007669"/>
    <property type="project" value="TreeGrafter"/>
</dbReference>
<dbReference type="Gramene" id="evm.model.10.389.1.5bd9b13d">
    <property type="protein sequence ID" value="cds.evm.model.10.389.1.5bd9b13d"/>
    <property type="gene ID" value="evm.TU.10.389"/>
</dbReference>
<evidence type="ECO:0000313" key="1">
    <source>
        <dbReference type="EnsemblPlants" id="cds.evm.model.10.389.1.5bd9b13d"/>
    </source>
</evidence>
<proteinExistence type="predicted"/>
<dbReference type="Proteomes" id="UP000596661">
    <property type="component" value="Unassembled WGS sequence"/>
</dbReference>
<dbReference type="EnsemblPlants" id="evm.model.10.389.1.5bd9b13d">
    <property type="protein sequence ID" value="cds.evm.model.10.389.1.5bd9b13d"/>
    <property type="gene ID" value="evm.TU.10.389"/>
</dbReference>
<evidence type="ECO:0000313" key="2">
    <source>
        <dbReference type="Proteomes" id="UP000596661"/>
    </source>
</evidence>
<dbReference type="GO" id="GO:0016020">
    <property type="term" value="C:membrane"/>
    <property type="evidence" value="ECO:0007669"/>
    <property type="project" value="GOC"/>
</dbReference>
<sequence>MTLHGLQKRAPALLDNLVQAFIMAPFFVLLEAMQKFLNYEPYPGFQAKVEALIDAEINDWKEKKQLLIS</sequence>